<gene>
    <name evidence="1" type="ORF">BHM03_00044937</name>
</gene>
<reference evidence="1" key="1">
    <citation type="journal article" date="2018" name="Data Brief">
        <title>Genome sequence data from 17 accessions of Ensete ventricosum, a staple food crop for millions in Ethiopia.</title>
        <authorList>
            <person name="Yemataw Z."/>
            <person name="Muzemil S."/>
            <person name="Ambachew D."/>
            <person name="Tripathi L."/>
            <person name="Tesfaye K."/>
            <person name="Chala A."/>
            <person name="Farbos A."/>
            <person name="O'Neill P."/>
            <person name="Moore K."/>
            <person name="Grant M."/>
            <person name="Studholme D.J."/>
        </authorList>
    </citation>
    <scope>NUCLEOTIDE SEQUENCE [LARGE SCALE GENOMIC DNA]</scope>
    <source>
        <tissue evidence="1">Leaf</tissue>
    </source>
</reference>
<dbReference type="Proteomes" id="UP000290560">
    <property type="component" value="Unassembled WGS sequence"/>
</dbReference>
<evidence type="ECO:0000313" key="1">
    <source>
        <dbReference type="EMBL" id="RZR74853.1"/>
    </source>
</evidence>
<name>A0A445MKX2_ENSVE</name>
<accession>A0A445MKX2</accession>
<protein>
    <submittedName>
        <fullName evidence="1">Uncharacterized protein</fullName>
    </submittedName>
</protein>
<dbReference type="AlphaFoldDB" id="A0A445MKX2"/>
<proteinExistence type="predicted"/>
<sequence length="59" mass="6447">MEGQQSTKIATLMPSVRTLADSKLGIDLFRGSASWNFVGVPSSKVFGTMAEERLILFII</sequence>
<organism evidence="1">
    <name type="scientific">Ensete ventricosum</name>
    <name type="common">Abyssinian banana</name>
    <name type="synonym">Musa ensete</name>
    <dbReference type="NCBI Taxonomy" id="4639"/>
    <lineage>
        <taxon>Eukaryota</taxon>
        <taxon>Viridiplantae</taxon>
        <taxon>Streptophyta</taxon>
        <taxon>Embryophyta</taxon>
        <taxon>Tracheophyta</taxon>
        <taxon>Spermatophyta</taxon>
        <taxon>Magnoliopsida</taxon>
        <taxon>Liliopsida</taxon>
        <taxon>Zingiberales</taxon>
        <taxon>Musaceae</taxon>
        <taxon>Ensete</taxon>
    </lineage>
</organism>
<dbReference type="EMBL" id="KV876427">
    <property type="protein sequence ID" value="RZR74853.1"/>
    <property type="molecule type" value="Genomic_DNA"/>
</dbReference>